<reference evidence="2 3" key="1">
    <citation type="journal article" date="2012" name="Science">
        <title>The Paleozoic origin of enzymatic lignin decomposition reconstructed from 31 fungal genomes.</title>
        <authorList>
            <person name="Floudas D."/>
            <person name="Binder M."/>
            <person name="Riley R."/>
            <person name="Barry K."/>
            <person name="Blanchette R.A."/>
            <person name="Henrissat B."/>
            <person name="Martinez A.T."/>
            <person name="Otillar R."/>
            <person name="Spatafora J.W."/>
            <person name="Yadav J.S."/>
            <person name="Aerts A."/>
            <person name="Benoit I."/>
            <person name="Boyd A."/>
            <person name="Carlson A."/>
            <person name="Copeland A."/>
            <person name="Coutinho P.M."/>
            <person name="de Vries R.P."/>
            <person name="Ferreira P."/>
            <person name="Findley K."/>
            <person name="Foster B."/>
            <person name="Gaskell J."/>
            <person name="Glotzer D."/>
            <person name="Gorecki P."/>
            <person name="Heitman J."/>
            <person name="Hesse C."/>
            <person name="Hori C."/>
            <person name="Igarashi K."/>
            <person name="Jurgens J.A."/>
            <person name="Kallen N."/>
            <person name="Kersten P."/>
            <person name="Kohler A."/>
            <person name="Kuees U."/>
            <person name="Kumar T.K.A."/>
            <person name="Kuo A."/>
            <person name="LaButti K."/>
            <person name="Larrondo L.F."/>
            <person name="Lindquist E."/>
            <person name="Ling A."/>
            <person name="Lombard V."/>
            <person name="Lucas S."/>
            <person name="Lundell T."/>
            <person name="Martin R."/>
            <person name="McLaughlin D.J."/>
            <person name="Morgenstern I."/>
            <person name="Morin E."/>
            <person name="Murat C."/>
            <person name="Nagy L.G."/>
            <person name="Nolan M."/>
            <person name="Ohm R.A."/>
            <person name="Patyshakuliyeva A."/>
            <person name="Rokas A."/>
            <person name="Ruiz-Duenas F.J."/>
            <person name="Sabat G."/>
            <person name="Salamov A."/>
            <person name="Samejima M."/>
            <person name="Schmutz J."/>
            <person name="Slot J.C."/>
            <person name="St John F."/>
            <person name="Stenlid J."/>
            <person name="Sun H."/>
            <person name="Sun S."/>
            <person name="Syed K."/>
            <person name="Tsang A."/>
            <person name="Wiebenga A."/>
            <person name="Young D."/>
            <person name="Pisabarro A."/>
            <person name="Eastwood D.C."/>
            <person name="Martin F."/>
            <person name="Cullen D."/>
            <person name="Grigoriev I.V."/>
            <person name="Hibbett D.S."/>
        </authorList>
    </citation>
    <scope>NUCLEOTIDE SEQUENCE</scope>
    <source>
        <strain evidence="3">FP-58527</strain>
    </source>
</reference>
<dbReference type="EMBL" id="KE504122">
    <property type="protein sequence ID" value="EPT05973.1"/>
    <property type="molecule type" value="Genomic_DNA"/>
</dbReference>
<accession>S8EPC1</accession>
<dbReference type="OrthoDB" id="2157498at2759"/>
<name>S8EPC1_FOMSC</name>
<dbReference type="HOGENOM" id="CLU_199220_0_0_1"/>
<sequence length="92" mass="10386">MPYRKDISTTPGSGSNVPSLRTGYCIIISATTFFVLGSYATLLGAFFPQTGMPIFDLLAADTHYKYFFLFLIPTTAYFVIANWVGWQYYRNS</sequence>
<feature type="transmembrane region" description="Helical" evidence="1">
    <location>
        <begin position="66"/>
        <end position="86"/>
    </location>
</feature>
<dbReference type="InterPro" id="IPR029164">
    <property type="entry name" value="PIG-Y"/>
</dbReference>
<evidence type="ECO:0000313" key="2">
    <source>
        <dbReference type="EMBL" id="EPT05973.1"/>
    </source>
</evidence>
<gene>
    <name evidence="2" type="ORF">FOMPIDRAFT_1044451</name>
</gene>
<keyword evidence="1" id="KW-0472">Membrane</keyword>
<keyword evidence="1" id="KW-1133">Transmembrane helix</keyword>
<dbReference type="Pfam" id="PF15159">
    <property type="entry name" value="PIG-Y"/>
    <property type="match status" value="1"/>
</dbReference>
<dbReference type="eggNOG" id="ENOG502SE1G">
    <property type="taxonomic scope" value="Eukaryota"/>
</dbReference>
<proteinExistence type="predicted"/>
<protein>
    <submittedName>
        <fullName evidence="2">Uncharacterized protein</fullName>
    </submittedName>
</protein>
<keyword evidence="1" id="KW-0812">Transmembrane</keyword>
<keyword evidence="3" id="KW-1185">Reference proteome</keyword>
<evidence type="ECO:0000313" key="3">
    <source>
        <dbReference type="Proteomes" id="UP000015241"/>
    </source>
</evidence>
<dbReference type="Proteomes" id="UP000015241">
    <property type="component" value="Unassembled WGS sequence"/>
</dbReference>
<dbReference type="AlphaFoldDB" id="S8EPC1"/>
<organism evidence="2 3">
    <name type="scientific">Fomitopsis schrenkii</name>
    <name type="common">Brown rot fungus</name>
    <dbReference type="NCBI Taxonomy" id="2126942"/>
    <lineage>
        <taxon>Eukaryota</taxon>
        <taxon>Fungi</taxon>
        <taxon>Dikarya</taxon>
        <taxon>Basidiomycota</taxon>
        <taxon>Agaricomycotina</taxon>
        <taxon>Agaricomycetes</taxon>
        <taxon>Polyporales</taxon>
        <taxon>Fomitopsis</taxon>
    </lineage>
</organism>
<feature type="transmembrane region" description="Helical" evidence="1">
    <location>
        <begin position="21"/>
        <end position="46"/>
    </location>
</feature>
<evidence type="ECO:0000256" key="1">
    <source>
        <dbReference type="SAM" id="Phobius"/>
    </source>
</evidence>
<dbReference type="InParanoid" id="S8EPC1"/>